<keyword evidence="4" id="KW-0808">Transferase</keyword>
<dbReference type="InterPro" id="IPR018097">
    <property type="entry name" value="EGF_Ca-bd_CS"/>
</dbReference>
<name>A0A1E5ULN0_9POAL</name>
<organism evidence="16 17">
    <name type="scientific">Dichanthelium oligosanthes</name>
    <dbReference type="NCBI Taxonomy" id="888268"/>
    <lineage>
        <taxon>Eukaryota</taxon>
        <taxon>Viridiplantae</taxon>
        <taxon>Streptophyta</taxon>
        <taxon>Embryophyta</taxon>
        <taxon>Tracheophyta</taxon>
        <taxon>Spermatophyta</taxon>
        <taxon>Magnoliopsida</taxon>
        <taxon>Liliopsida</taxon>
        <taxon>Poales</taxon>
        <taxon>Poaceae</taxon>
        <taxon>PACMAD clade</taxon>
        <taxon>Panicoideae</taxon>
        <taxon>Panicodae</taxon>
        <taxon>Paniceae</taxon>
        <taxon>Dichantheliinae</taxon>
        <taxon>Dichanthelium</taxon>
    </lineage>
</organism>
<feature type="region of interest" description="Disordered" evidence="12">
    <location>
        <begin position="708"/>
        <end position="731"/>
    </location>
</feature>
<keyword evidence="6 11" id="KW-0547">Nucleotide-binding</keyword>
<evidence type="ECO:0000256" key="6">
    <source>
        <dbReference type="ARBA" id="ARBA00022741"/>
    </source>
</evidence>
<dbReference type="Proteomes" id="UP000095767">
    <property type="component" value="Unassembled WGS sequence"/>
</dbReference>
<feature type="domain" description="Protein kinase" evidence="15">
    <location>
        <begin position="448"/>
        <end position="722"/>
    </location>
</feature>
<evidence type="ECO:0000256" key="7">
    <source>
        <dbReference type="ARBA" id="ARBA00022777"/>
    </source>
</evidence>
<feature type="chain" id="PRO_5009187204" evidence="14">
    <location>
        <begin position="30"/>
        <end position="731"/>
    </location>
</feature>
<gene>
    <name evidence="16" type="ORF">BAE44_0025219</name>
</gene>
<dbReference type="PANTHER" id="PTHR27005:SF514">
    <property type="entry name" value="PROTEIN KINASE DOMAIN-CONTAINING PROTEIN"/>
    <property type="match status" value="1"/>
</dbReference>
<keyword evidence="8 11" id="KW-0067">ATP-binding</keyword>
<evidence type="ECO:0000256" key="13">
    <source>
        <dbReference type="SAM" id="Phobius"/>
    </source>
</evidence>
<evidence type="ECO:0000256" key="14">
    <source>
        <dbReference type="SAM" id="SignalP"/>
    </source>
</evidence>
<dbReference type="InterPro" id="IPR025287">
    <property type="entry name" value="WAK_GUB"/>
</dbReference>
<keyword evidence="16" id="KW-0675">Receptor</keyword>
<reference evidence="16 17" key="1">
    <citation type="submission" date="2016-09" db="EMBL/GenBank/DDBJ databases">
        <title>The draft genome of Dichanthelium oligosanthes: A C3 panicoid grass species.</title>
        <authorList>
            <person name="Studer A.J."/>
            <person name="Schnable J.C."/>
            <person name="Brutnell T.P."/>
        </authorList>
    </citation>
    <scope>NUCLEOTIDE SEQUENCE [LARGE SCALE GENOMIC DNA]</scope>
    <source>
        <strain evidence="17">cv. Kellogg 1175</strain>
        <tissue evidence="16">Leaf</tissue>
    </source>
</reference>
<dbReference type="Pfam" id="PF07714">
    <property type="entry name" value="PK_Tyr_Ser-Thr"/>
    <property type="match status" value="1"/>
</dbReference>
<dbReference type="Gene3D" id="3.30.200.20">
    <property type="entry name" value="Phosphorylase Kinase, domain 1"/>
    <property type="match status" value="1"/>
</dbReference>
<evidence type="ECO:0000256" key="2">
    <source>
        <dbReference type="ARBA" id="ARBA00022527"/>
    </source>
</evidence>
<evidence type="ECO:0000256" key="12">
    <source>
        <dbReference type="SAM" id="MobiDB-lite"/>
    </source>
</evidence>
<keyword evidence="13" id="KW-0812">Transmembrane</keyword>
<dbReference type="SMART" id="SM00181">
    <property type="entry name" value="EGF"/>
    <property type="match status" value="2"/>
</dbReference>
<dbReference type="STRING" id="888268.A0A1E5ULN0"/>
<evidence type="ECO:0000256" key="9">
    <source>
        <dbReference type="ARBA" id="ARBA00023157"/>
    </source>
</evidence>
<dbReference type="Gene3D" id="2.10.25.10">
    <property type="entry name" value="Laminin"/>
    <property type="match status" value="2"/>
</dbReference>
<evidence type="ECO:0000256" key="11">
    <source>
        <dbReference type="PROSITE-ProRule" id="PRU10141"/>
    </source>
</evidence>
<dbReference type="PANTHER" id="PTHR27005">
    <property type="entry name" value="WALL-ASSOCIATED RECEPTOR KINASE-LIKE 21"/>
    <property type="match status" value="1"/>
</dbReference>
<dbReference type="InterPro" id="IPR000719">
    <property type="entry name" value="Prot_kinase_dom"/>
</dbReference>
<dbReference type="Gene3D" id="1.10.510.10">
    <property type="entry name" value="Transferase(Phosphotransferase) domain 1"/>
    <property type="match status" value="1"/>
</dbReference>
<protein>
    <submittedName>
        <fullName evidence="16">Wall-associated receptor kinase 1</fullName>
    </submittedName>
</protein>
<dbReference type="InterPro" id="IPR000742">
    <property type="entry name" value="EGF"/>
</dbReference>
<feature type="binding site" evidence="11">
    <location>
        <position position="476"/>
    </location>
    <ligand>
        <name>ATP</name>
        <dbReference type="ChEBI" id="CHEBI:30616"/>
    </ligand>
</feature>
<dbReference type="GO" id="GO:0004674">
    <property type="term" value="F:protein serine/threonine kinase activity"/>
    <property type="evidence" value="ECO:0007669"/>
    <property type="project" value="UniProtKB-KW"/>
</dbReference>
<dbReference type="FunFam" id="1.10.510.10:FF:000474">
    <property type="entry name" value="Wall-associated receptor kinase 3"/>
    <property type="match status" value="1"/>
</dbReference>
<dbReference type="SUPFAM" id="SSF56112">
    <property type="entry name" value="Protein kinase-like (PK-like)"/>
    <property type="match status" value="1"/>
</dbReference>
<proteinExistence type="predicted"/>
<dbReference type="InterPro" id="IPR001881">
    <property type="entry name" value="EGF-like_Ca-bd_dom"/>
</dbReference>
<dbReference type="InterPro" id="IPR045274">
    <property type="entry name" value="WAK-like"/>
</dbReference>
<dbReference type="AlphaFoldDB" id="A0A1E5ULN0"/>
<dbReference type="CDD" id="cd00054">
    <property type="entry name" value="EGF_CA"/>
    <property type="match status" value="1"/>
</dbReference>
<evidence type="ECO:0000313" key="16">
    <source>
        <dbReference type="EMBL" id="OEL13762.1"/>
    </source>
</evidence>
<comment type="subcellular location">
    <subcellularLocation>
        <location evidence="1">Membrane</location>
        <topology evidence="1">Single-pass type I membrane protein</topology>
    </subcellularLocation>
</comment>
<dbReference type="PROSITE" id="PS00108">
    <property type="entry name" value="PROTEIN_KINASE_ST"/>
    <property type="match status" value="1"/>
</dbReference>
<evidence type="ECO:0000256" key="10">
    <source>
        <dbReference type="ARBA" id="ARBA00023180"/>
    </source>
</evidence>
<dbReference type="InterPro" id="IPR011009">
    <property type="entry name" value="Kinase-like_dom_sf"/>
</dbReference>
<evidence type="ECO:0000256" key="3">
    <source>
        <dbReference type="ARBA" id="ARBA00022536"/>
    </source>
</evidence>
<keyword evidence="3" id="KW-0245">EGF-like domain</keyword>
<dbReference type="Pfam" id="PF13947">
    <property type="entry name" value="GUB_WAK_bind"/>
    <property type="match status" value="1"/>
</dbReference>
<dbReference type="SUPFAM" id="SSF57184">
    <property type="entry name" value="Growth factor receptor domain"/>
    <property type="match status" value="1"/>
</dbReference>
<dbReference type="SMART" id="SM00220">
    <property type="entry name" value="S_TKc"/>
    <property type="match status" value="1"/>
</dbReference>
<evidence type="ECO:0000256" key="5">
    <source>
        <dbReference type="ARBA" id="ARBA00022729"/>
    </source>
</evidence>
<evidence type="ECO:0000259" key="15">
    <source>
        <dbReference type="PROSITE" id="PS50011"/>
    </source>
</evidence>
<dbReference type="GO" id="GO:0007166">
    <property type="term" value="P:cell surface receptor signaling pathway"/>
    <property type="evidence" value="ECO:0007669"/>
    <property type="project" value="InterPro"/>
</dbReference>
<feature type="transmembrane region" description="Helical" evidence="13">
    <location>
        <begin position="386"/>
        <end position="412"/>
    </location>
</feature>
<dbReference type="GO" id="GO:0005524">
    <property type="term" value="F:ATP binding"/>
    <property type="evidence" value="ECO:0007669"/>
    <property type="project" value="UniProtKB-UniRule"/>
</dbReference>
<evidence type="ECO:0000256" key="4">
    <source>
        <dbReference type="ARBA" id="ARBA00022679"/>
    </source>
</evidence>
<dbReference type="InterPro" id="IPR001245">
    <property type="entry name" value="Ser-Thr/Tyr_kinase_cat_dom"/>
</dbReference>
<comment type="caution">
    <text evidence="16">The sequence shown here is derived from an EMBL/GenBank/DDBJ whole genome shotgun (WGS) entry which is preliminary data.</text>
</comment>
<keyword evidence="10" id="KW-0325">Glycoprotein</keyword>
<keyword evidence="9" id="KW-1015">Disulfide bond</keyword>
<evidence type="ECO:0000256" key="1">
    <source>
        <dbReference type="ARBA" id="ARBA00004479"/>
    </source>
</evidence>
<dbReference type="InterPro" id="IPR008271">
    <property type="entry name" value="Ser/Thr_kinase_AS"/>
</dbReference>
<keyword evidence="13" id="KW-1133">Transmembrane helix</keyword>
<dbReference type="InterPro" id="IPR017441">
    <property type="entry name" value="Protein_kinase_ATP_BS"/>
</dbReference>
<keyword evidence="13" id="KW-0472">Membrane</keyword>
<dbReference type="FunFam" id="3.30.200.20:FF:000581">
    <property type="entry name" value="Wall-associated receptor kinase 3"/>
    <property type="match status" value="1"/>
</dbReference>
<sequence>MQMSRMLLHLHLRLAVVTVVLSMSWATTAVDQWLARRPITLTGCPDMCGNISIPYPFGTKAGCYFDDTFSITCNLSTTPPATLINDLLTLKGSGYYFGDQPNPVGVRTNKSWWTVDLVDIDVARGEARVSMPVSSDCSMNESYHELNIATMSLNFSTTFLISATQNLLVGVGQSVRARVDGDTGGTNYSAACNSLFDTPAVEQDGLCMGLGCCQAELAPGLFDITPGMYHQSNSMWKTFPCTYSMVVDRSWYNFSLQDLYGYRVLDKQYPGGVPVVLDWAIRNGSCSGEGKPLPVACRSDNSRCVNATSGYGYLCKCKDGFDGSPYIPDGCQDIDECALRDEQPELRGSYPCNGICKNIIGGYDCSCTFVMKRDGKNGTCTPVIPIPAMVAILGIVGVASIVVIVVLFKLLFEEKRKTKDFFIKNGGPILEKVNNIKIFNKEELKAIIEPCNVIGRGGFGEVYKGHLDNQLVAIKKSINVDKLQEKQFANEIIIQSRVMHKNIVKLIGCCLEVDVPMLVFEFVPQGSLHDILHGSNRVNLSLGTRLNTAAGAAEGLSYMHSKTSTTILHGDIKPGNILLDDNFDPKISDFGISRLIAIDKSHTKCVIGDMCYMDPIYLQSGLLTKQSDVYSFGVVLLELLSRQKAAFGEDRTLVKSFLDGYREDREVLKLFDKKNLEEKDTGVLHELAMLIVECLKLDVDRRPEMTDVAERLQSSKRSHKNQYDESSSANT</sequence>
<dbReference type="GO" id="GO:0005886">
    <property type="term" value="C:plasma membrane"/>
    <property type="evidence" value="ECO:0007669"/>
    <property type="project" value="TreeGrafter"/>
</dbReference>
<keyword evidence="2" id="KW-0723">Serine/threonine-protein kinase</keyword>
<keyword evidence="17" id="KW-1185">Reference proteome</keyword>
<feature type="signal peptide" evidence="14">
    <location>
        <begin position="1"/>
        <end position="29"/>
    </location>
</feature>
<keyword evidence="7 16" id="KW-0418">Kinase</keyword>
<accession>A0A1E5ULN0</accession>
<evidence type="ECO:0000256" key="8">
    <source>
        <dbReference type="ARBA" id="ARBA00022840"/>
    </source>
</evidence>
<dbReference type="PROSITE" id="PS00107">
    <property type="entry name" value="PROTEIN_KINASE_ATP"/>
    <property type="match status" value="1"/>
</dbReference>
<dbReference type="InterPro" id="IPR009030">
    <property type="entry name" value="Growth_fac_rcpt_cys_sf"/>
</dbReference>
<keyword evidence="5 14" id="KW-0732">Signal</keyword>
<dbReference type="GO" id="GO:0030247">
    <property type="term" value="F:polysaccharide binding"/>
    <property type="evidence" value="ECO:0007669"/>
    <property type="project" value="InterPro"/>
</dbReference>
<dbReference type="GO" id="GO:0005509">
    <property type="term" value="F:calcium ion binding"/>
    <property type="evidence" value="ECO:0007669"/>
    <property type="project" value="InterPro"/>
</dbReference>
<dbReference type="EMBL" id="LWDX02072353">
    <property type="protein sequence ID" value="OEL13762.1"/>
    <property type="molecule type" value="Genomic_DNA"/>
</dbReference>
<dbReference type="PROSITE" id="PS01187">
    <property type="entry name" value="EGF_CA"/>
    <property type="match status" value="1"/>
</dbReference>
<dbReference type="OrthoDB" id="674570at2759"/>
<dbReference type="SMART" id="SM00179">
    <property type="entry name" value="EGF_CA"/>
    <property type="match status" value="1"/>
</dbReference>
<dbReference type="PROSITE" id="PS50011">
    <property type="entry name" value="PROTEIN_KINASE_DOM"/>
    <property type="match status" value="1"/>
</dbReference>
<evidence type="ECO:0000313" key="17">
    <source>
        <dbReference type="Proteomes" id="UP000095767"/>
    </source>
</evidence>